<protein>
    <submittedName>
        <fullName evidence="8">Valine dehydrogenase</fullName>
    </submittedName>
</protein>
<dbReference type="FunFam" id="3.40.50.10860:FF:000010">
    <property type="entry name" value="Leucine dehydrogenase"/>
    <property type="match status" value="1"/>
</dbReference>
<keyword evidence="3 5" id="KW-0520">NAD</keyword>
<dbReference type="SMART" id="SM00839">
    <property type="entry name" value="ELFV_dehydrog"/>
    <property type="match status" value="1"/>
</dbReference>
<reference evidence="8 9" key="1">
    <citation type="submission" date="2019-11" db="EMBL/GenBank/DDBJ databases">
        <title>Draft genome of Amycolatopsis RM579.</title>
        <authorList>
            <person name="Duangmal K."/>
            <person name="Mingma R."/>
        </authorList>
    </citation>
    <scope>NUCLEOTIDE SEQUENCE [LARGE SCALE GENOMIC DNA]</scope>
    <source>
        <strain evidence="8 9">RM579</strain>
    </source>
</reference>
<dbReference type="Pfam" id="PF02812">
    <property type="entry name" value="ELFV_dehydrog_N"/>
    <property type="match status" value="1"/>
</dbReference>
<keyword evidence="9" id="KW-1185">Reference proteome</keyword>
<feature type="binding site" evidence="5">
    <location>
        <begin position="179"/>
        <end position="184"/>
    </location>
    <ligand>
        <name>NAD(+)</name>
        <dbReference type="ChEBI" id="CHEBI:57540"/>
    </ligand>
</feature>
<accession>A0A6N7ZCX2</accession>
<dbReference type="Gene3D" id="3.40.50.720">
    <property type="entry name" value="NAD(P)-binding Rossmann-like Domain"/>
    <property type="match status" value="1"/>
</dbReference>
<dbReference type="InterPro" id="IPR006097">
    <property type="entry name" value="Glu/Leu/Phe/Val/Trp_DH_dimer"/>
</dbReference>
<dbReference type="PRINTS" id="PR00082">
    <property type="entry name" value="GLFDHDRGNASE"/>
</dbReference>
<dbReference type="PANTHER" id="PTHR42722:SF1">
    <property type="entry name" value="VALINE DEHYDROGENASE"/>
    <property type="match status" value="1"/>
</dbReference>
<dbReference type="GO" id="GO:0016639">
    <property type="term" value="F:oxidoreductase activity, acting on the CH-NH2 group of donors, NAD or NADP as acceptor"/>
    <property type="evidence" value="ECO:0007669"/>
    <property type="project" value="InterPro"/>
</dbReference>
<dbReference type="SUPFAM" id="SSF53223">
    <property type="entry name" value="Aminoacid dehydrogenase-like, N-terminal domain"/>
    <property type="match status" value="1"/>
</dbReference>
<dbReference type="Gene3D" id="3.40.50.10860">
    <property type="entry name" value="Leucine Dehydrogenase, chain A, domain 1"/>
    <property type="match status" value="1"/>
</dbReference>
<dbReference type="GO" id="GO:0000166">
    <property type="term" value="F:nucleotide binding"/>
    <property type="evidence" value="ECO:0007669"/>
    <property type="project" value="UniProtKB-KW"/>
</dbReference>
<organism evidence="8 9">
    <name type="scientific">Amycolatopsis pithecellobii</name>
    <dbReference type="NCBI Taxonomy" id="664692"/>
    <lineage>
        <taxon>Bacteria</taxon>
        <taxon>Bacillati</taxon>
        <taxon>Actinomycetota</taxon>
        <taxon>Actinomycetes</taxon>
        <taxon>Pseudonocardiales</taxon>
        <taxon>Pseudonocardiaceae</taxon>
        <taxon>Amycolatopsis</taxon>
    </lineage>
</organism>
<evidence type="ECO:0000256" key="6">
    <source>
        <dbReference type="RuleBase" id="RU004417"/>
    </source>
</evidence>
<dbReference type="PROSITE" id="PS00074">
    <property type="entry name" value="GLFV_DEHYDROGENASE"/>
    <property type="match status" value="1"/>
</dbReference>
<dbReference type="InterPro" id="IPR046346">
    <property type="entry name" value="Aminoacid_DH-like_N_sf"/>
</dbReference>
<dbReference type="InterPro" id="IPR033524">
    <property type="entry name" value="Glu/Leu/Phe/Val_DH_AS"/>
</dbReference>
<dbReference type="PANTHER" id="PTHR42722">
    <property type="entry name" value="LEUCINE DEHYDROGENASE"/>
    <property type="match status" value="1"/>
</dbReference>
<keyword evidence="5" id="KW-0547">Nucleotide-binding</keyword>
<proteinExistence type="inferred from homology"/>
<dbReference type="InterPro" id="IPR006096">
    <property type="entry name" value="Glu/Leu/Phe/Val/Trp_DH_C"/>
</dbReference>
<evidence type="ECO:0000313" key="8">
    <source>
        <dbReference type="EMBL" id="MTD59651.1"/>
    </source>
</evidence>
<evidence type="ECO:0000256" key="2">
    <source>
        <dbReference type="ARBA" id="ARBA00023002"/>
    </source>
</evidence>
<gene>
    <name evidence="8" type="ORF">GKO32_37555</name>
</gene>
<dbReference type="OrthoDB" id="9803297at2"/>
<evidence type="ECO:0000256" key="1">
    <source>
        <dbReference type="ARBA" id="ARBA00006382"/>
    </source>
</evidence>
<dbReference type="AlphaFoldDB" id="A0A6N7ZCX2"/>
<comment type="caution">
    <text evidence="8">The sequence shown here is derived from an EMBL/GenBank/DDBJ whole genome shotgun (WGS) entry which is preliminary data.</text>
</comment>
<feature type="domain" description="Glutamate/phenylalanine/leucine/valine/L-tryptophan dehydrogenase C-terminal" evidence="7">
    <location>
        <begin position="143"/>
        <end position="348"/>
    </location>
</feature>
<dbReference type="EMBL" id="WMBA01000125">
    <property type="protein sequence ID" value="MTD59651.1"/>
    <property type="molecule type" value="Genomic_DNA"/>
</dbReference>
<dbReference type="SUPFAM" id="SSF51735">
    <property type="entry name" value="NAD(P)-binding Rossmann-fold domains"/>
    <property type="match status" value="1"/>
</dbReference>
<comment type="similarity">
    <text evidence="1 6">Belongs to the Glu/Leu/Phe/Val dehydrogenases family.</text>
</comment>
<dbReference type="Proteomes" id="UP000440096">
    <property type="component" value="Unassembled WGS sequence"/>
</dbReference>
<dbReference type="GO" id="GO:0006520">
    <property type="term" value="P:amino acid metabolic process"/>
    <property type="evidence" value="ECO:0007669"/>
    <property type="project" value="InterPro"/>
</dbReference>
<dbReference type="InterPro" id="IPR016211">
    <property type="entry name" value="Glu/Phe/Leu/Val/Trp_DH_bac/arc"/>
</dbReference>
<dbReference type="CDD" id="cd01075">
    <property type="entry name" value="NAD_bind_Leu_Phe_Val_DH"/>
    <property type="match status" value="1"/>
</dbReference>
<name>A0A6N7ZCX2_9PSEU</name>
<dbReference type="Pfam" id="PF00208">
    <property type="entry name" value="ELFV_dehydrog"/>
    <property type="match status" value="1"/>
</dbReference>
<feature type="active site" description="Proton donor/acceptor" evidence="4">
    <location>
        <position position="79"/>
    </location>
</feature>
<evidence type="ECO:0000256" key="5">
    <source>
        <dbReference type="PIRSR" id="PIRSR000188-2"/>
    </source>
</evidence>
<dbReference type="InterPro" id="IPR036291">
    <property type="entry name" value="NAD(P)-bd_dom_sf"/>
</dbReference>
<evidence type="ECO:0000256" key="4">
    <source>
        <dbReference type="PIRSR" id="PIRSR000188-1"/>
    </source>
</evidence>
<dbReference type="PIRSF" id="PIRSF000188">
    <property type="entry name" value="Phe_leu_dh"/>
    <property type="match status" value="1"/>
</dbReference>
<dbReference type="RefSeq" id="WP_154761674.1">
    <property type="nucleotide sequence ID" value="NZ_WMBA01000125.1"/>
</dbReference>
<evidence type="ECO:0000256" key="3">
    <source>
        <dbReference type="ARBA" id="ARBA00023027"/>
    </source>
</evidence>
<dbReference type="InterPro" id="IPR006095">
    <property type="entry name" value="Glu/Leu/Phe/Val/Trp_DH"/>
</dbReference>
<evidence type="ECO:0000259" key="7">
    <source>
        <dbReference type="SMART" id="SM00839"/>
    </source>
</evidence>
<evidence type="ECO:0000313" key="9">
    <source>
        <dbReference type="Proteomes" id="UP000440096"/>
    </source>
</evidence>
<sequence>MTGIFERKTGHEQVVFCNDNETGLRAIIAIYSTSLGPALGGVRFYPYADEESATNDVLNLSKGMAYKNAVAGLHYGGGKAVIFGTPETDKTQQLLWAYARFVESLGGRYITACDLGTTIEDMDVISGETTHVAGRSRRMGGAGDPSSVTAYGVYRGMAACAEVCWGVTSLRGRSIGVSGVGKVGTLLVELLVAEGASVVVYDVDERALEHIQRTHPAVEVAADHNTLISRDLDVYAPCSIGGVLDRQVAERLRCSIVCGAANNQLSEPTIAQSLHDRCILYAPDYVVNAGGVLHVAGELDGFDSRLAKHRASEIYDTMIKILRASETDGLPPVVIADRLAERIMSYRG</sequence>
<keyword evidence="2 6" id="KW-0560">Oxidoreductase</keyword>